<accession>A0ABU2J3Y0</accession>
<gene>
    <name evidence="1" type="ORF">NLX89_22235</name>
</gene>
<dbReference type="RefSeq" id="WP_140172750.1">
    <property type="nucleotide sequence ID" value="NZ_CP145914.1"/>
</dbReference>
<dbReference type="Proteomes" id="UP001252207">
    <property type="component" value="Unassembled WGS sequence"/>
</dbReference>
<proteinExistence type="predicted"/>
<evidence type="ECO:0000313" key="2">
    <source>
        <dbReference type="Proteomes" id="UP001252207"/>
    </source>
</evidence>
<evidence type="ECO:0000313" key="1">
    <source>
        <dbReference type="EMBL" id="MDT0136020.1"/>
    </source>
</evidence>
<organism evidence="1 2">
    <name type="scientific">Providencia huaxiensis</name>
    <dbReference type="NCBI Taxonomy" id="2027290"/>
    <lineage>
        <taxon>Bacteria</taxon>
        <taxon>Pseudomonadati</taxon>
        <taxon>Pseudomonadota</taxon>
        <taxon>Gammaproteobacteria</taxon>
        <taxon>Enterobacterales</taxon>
        <taxon>Morganellaceae</taxon>
        <taxon>Providencia</taxon>
    </lineage>
</organism>
<reference evidence="1 2" key="1">
    <citation type="submission" date="2022-06" db="EMBL/GenBank/DDBJ databases">
        <title>Chromosome and plasmid sequencings of Enterobacteriales species co-exiting double carbapenemases.</title>
        <authorList>
            <person name="Fu Y."/>
        </authorList>
    </citation>
    <scope>NUCLEOTIDE SEQUENCE [LARGE SCALE GENOMIC DNA]</scope>
    <source>
        <strain evidence="1 2">21030615019</strain>
    </source>
</reference>
<sequence length="165" mass="19664">MVKRISVFILIFVSFFSYSKVSVIGLIINQDTKKIVAEKYTIKNDKSQWRWDLLPMEVKVDHIKKADVSFDGDILKGVWLTLPKDNFNYFNEILKNKYALKEENTPFLGDKYAIFEKENVIIWIQAKHMSFDMNVVYMDKVFKEKLEKDINEIKQESRERLIEQL</sequence>
<name>A0ABU2J3Y0_9GAMM</name>
<dbReference type="EMBL" id="JANAVW010000004">
    <property type="protein sequence ID" value="MDT0136020.1"/>
    <property type="molecule type" value="Genomic_DNA"/>
</dbReference>
<comment type="caution">
    <text evidence="1">The sequence shown here is derived from an EMBL/GenBank/DDBJ whole genome shotgun (WGS) entry which is preliminary data.</text>
</comment>
<keyword evidence="2" id="KW-1185">Reference proteome</keyword>
<dbReference type="GeneID" id="89492100"/>
<protein>
    <submittedName>
        <fullName evidence="1">Uncharacterized protein</fullName>
    </submittedName>
</protein>